<dbReference type="PROSITE" id="PS00059">
    <property type="entry name" value="ADH_ZINC"/>
    <property type="match status" value="1"/>
</dbReference>
<dbReference type="InterPro" id="IPR013154">
    <property type="entry name" value="ADH-like_N"/>
</dbReference>
<comment type="cofactor">
    <cofactor evidence="1 7">
        <name>Zn(2+)</name>
        <dbReference type="ChEBI" id="CHEBI:29105"/>
    </cofactor>
</comment>
<keyword evidence="10" id="KW-1185">Reference proteome</keyword>
<dbReference type="AlphaFoldDB" id="A0A2C5XNA9"/>
<dbReference type="SUPFAM" id="SSF51735">
    <property type="entry name" value="NAD(P)-binding Rossmann-fold domains"/>
    <property type="match status" value="1"/>
</dbReference>
<dbReference type="Pfam" id="PF00107">
    <property type="entry name" value="ADH_zinc_N"/>
    <property type="match status" value="1"/>
</dbReference>
<evidence type="ECO:0000256" key="5">
    <source>
        <dbReference type="ARBA" id="ARBA00023002"/>
    </source>
</evidence>
<feature type="domain" description="Enoyl reductase (ER)" evidence="8">
    <location>
        <begin position="16"/>
        <end position="338"/>
    </location>
</feature>
<dbReference type="InterPro" id="IPR013149">
    <property type="entry name" value="ADH-like_C"/>
</dbReference>
<evidence type="ECO:0000256" key="4">
    <source>
        <dbReference type="ARBA" id="ARBA00022833"/>
    </source>
</evidence>
<keyword evidence="5" id="KW-0560">Oxidoreductase</keyword>
<organism evidence="9 10">
    <name type="scientific">Ophiocordyceps australis</name>
    <dbReference type="NCBI Taxonomy" id="1399860"/>
    <lineage>
        <taxon>Eukaryota</taxon>
        <taxon>Fungi</taxon>
        <taxon>Dikarya</taxon>
        <taxon>Ascomycota</taxon>
        <taxon>Pezizomycotina</taxon>
        <taxon>Sordariomycetes</taxon>
        <taxon>Hypocreomycetidae</taxon>
        <taxon>Hypocreales</taxon>
        <taxon>Ophiocordycipitaceae</taxon>
        <taxon>Ophiocordyceps</taxon>
    </lineage>
</organism>
<keyword evidence="3 7" id="KW-0479">Metal-binding</keyword>
<dbReference type="GO" id="GO:0005737">
    <property type="term" value="C:cytoplasm"/>
    <property type="evidence" value="ECO:0007669"/>
    <property type="project" value="TreeGrafter"/>
</dbReference>
<dbReference type="InterPro" id="IPR011032">
    <property type="entry name" value="GroES-like_sf"/>
</dbReference>
<protein>
    <recommendedName>
        <fullName evidence="8">Enoyl reductase (ER) domain-containing protein</fullName>
    </recommendedName>
</protein>
<evidence type="ECO:0000256" key="3">
    <source>
        <dbReference type="ARBA" id="ARBA00022723"/>
    </source>
</evidence>
<dbReference type="STRING" id="1399860.A0A2C5XNA9"/>
<evidence type="ECO:0000256" key="1">
    <source>
        <dbReference type="ARBA" id="ARBA00001947"/>
    </source>
</evidence>
<accession>A0A2C5XNA9</accession>
<reference evidence="9 10" key="1">
    <citation type="submission" date="2017-06" db="EMBL/GenBank/DDBJ databases">
        <title>Ant-infecting Ophiocordyceps genomes reveal a high diversity of potential behavioral manipulation genes and a possible major role for enterotoxins.</title>
        <authorList>
            <person name="De Bekker C."/>
            <person name="Evans H.C."/>
            <person name="Brachmann A."/>
            <person name="Hughes D.P."/>
        </authorList>
    </citation>
    <scope>NUCLEOTIDE SEQUENCE [LARGE SCALE GENOMIC DNA]</scope>
    <source>
        <strain evidence="9 10">Map64</strain>
    </source>
</reference>
<gene>
    <name evidence="9" type="ORF">CDD81_4738</name>
</gene>
<evidence type="ECO:0000259" key="8">
    <source>
        <dbReference type="SMART" id="SM00829"/>
    </source>
</evidence>
<dbReference type="GO" id="GO:0004022">
    <property type="term" value="F:alcohol dehydrogenase (NAD+) activity"/>
    <property type="evidence" value="ECO:0007669"/>
    <property type="project" value="TreeGrafter"/>
</dbReference>
<dbReference type="OrthoDB" id="256333at2759"/>
<dbReference type="FunFam" id="3.40.50.720:FF:000039">
    <property type="entry name" value="Alcohol dehydrogenase AdhP"/>
    <property type="match status" value="1"/>
</dbReference>
<evidence type="ECO:0000313" key="10">
    <source>
        <dbReference type="Proteomes" id="UP000226192"/>
    </source>
</evidence>
<dbReference type="PANTHER" id="PTHR42940">
    <property type="entry name" value="ALCOHOL DEHYDROGENASE 1-RELATED"/>
    <property type="match status" value="1"/>
</dbReference>
<evidence type="ECO:0000256" key="7">
    <source>
        <dbReference type="RuleBase" id="RU361277"/>
    </source>
</evidence>
<dbReference type="SMART" id="SM00829">
    <property type="entry name" value="PKS_ER"/>
    <property type="match status" value="1"/>
</dbReference>
<dbReference type="Pfam" id="PF08240">
    <property type="entry name" value="ADH_N"/>
    <property type="match status" value="1"/>
</dbReference>
<dbReference type="SUPFAM" id="SSF50129">
    <property type="entry name" value="GroES-like"/>
    <property type="match status" value="1"/>
</dbReference>
<evidence type="ECO:0000313" key="9">
    <source>
        <dbReference type="EMBL" id="PHH58725.1"/>
    </source>
</evidence>
<dbReference type="PANTHER" id="PTHR42940:SF7">
    <property type="entry name" value="ALCOHOL DEHYDROGENASE-LIKE N-TERMINAL DOMAIN-CONTAINING PROTEIN"/>
    <property type="match status" value="1"/>
</dbReference>
<dbReference type="EMBL" id="NJET01000326">
    <property type="protein sequence ID" value="PHH58725.1"/>
    <property type="molecule type" value="Genomic_DNA"/>
</dbReference>
<dbReference type="InterPro" id="IPR002328">
    <property type="entry name" value="ADH_Zn_CS"/>
</dbReference>
<dbReference type="InterPro" id="IPR020843">
    <property type="entry name" value="ER"/>
</dbReference>
<keyword evidence="4 7" id="KW-0862">Zinc</keyword>
<proteinExistence type="inferred from homology"/>
<comment type="caution">
    <text evidence="9">The sequence shown here is derived from an EMBL/GenBank/DDBJ whole genome shotgun (WGS) entry which is preliminary data.</text>
</comment>
<comment type="similarity">
    <text evidence="2 7">Belongs to the zinc-containing alcohol dehydrogenase family.</text>
</comment>
<dbReference type="Gene3D" id="3.40.50.720">
    <property type="entry name" value="NAD(P)-binding Rossmann-like Domain"/>
    <property type="match status" value="1"/>
</dbReference>
<keyword evidence="6" id="KW-0520">NAD</keyword>
<evidence type="ECO:0000256" key="2">
    <source>
        <dbReference type="ARBA" id="ARBA00008072"/>
    </source>
</evidence>
<dbReference type="GO" id="GO:0008270">
    <property type="term" value="F:zinc ion binding"/>
    <property type="evidence" value="ECO:0007669"/>
    <property type="project" value="InterPro"/>
</dbReference>
<sequence length="341" mass="36544">MTIVDTYRACVLDEPGGAWALRQVALQPPKQGEILVKVICCGFCQTDVSTREGGLGTRAKWPVVPGHEFIGDIVELGPGVSKWSIGDRVGGAWHGGHDGTCRQCNHGFFQGCDNQAVNGVSRAGGFAEYCNLRSEAAVRIPKDADPVETASLLCAGVTIFNAMRQQKVLPGETVAIQGLGGLGHLGIQYARKMGFRVVAISTSDSKKELALQLGAHHYINTSKTPVVEELKKLGGAKMVVLTAPDTSLMGQYAAALTWQGKLVVLAPVGDFSVNATDLVHNSCSVGGWHAGHALDCEEAIDFAHLEGIRCMVERFPFEKIEEAAEHLHGSKARFRIVLTMQ</sequence>
<name>A0A2C5XNA9_9HYPO</name>
<dbReference type="Gene3D" id="3.90.180.10">
    <property type="entry name" value="Medium-chain alcohol dehydrogenases, catalytic domain"/>
    <property type="match status" value="1"/>
</dbReference>
<evidence type="ECO:0000256" key="6">
    <source>
        <dbReference type="ARBA" id="ARBA00023027"/>
    </source>
</evidence>
<dbReference type="Proteomes" id="UP000226192">
    <property type="component" value="Unassembled WGS sequence"/>
</dbReference>
<dbReference type="InterPro" id="IPR036291">
    <property type="entry name" value="NAD(P)-bd_dom_sf"/>
</dbReference>